<reference evidence="2 3" key="1">
    <citation type="submission" date="2016-11" db="EMBL/GenBank/DDBJ databases">
        <authorList>
            <person name="Jaros S."/>
            <person name="Januszkiewicz K."/>
            <person name="Wedrychowicz H."/>
        </authorList>
    </citation>
    <scope>NUCLEOTIDE SEQUENCE [LARGE SCALE GENOMIC DNA]</scope>
    <source>
        <strain evidence="2 3">DSM 26910</strain>
    </source>
</reference>
<dbReference type="EMBL" id="FQUM01000004">
    <property type="protein sequence ID" value="SHF19558.1"/>
    <property type="molecule type" value="Genomic_DNA"/>
</dbReference>
<dbReference type="AlphaFoldDB" id="A0A1M4ZNI1"/>
<proteinExistence type="predicted"/>
<organism evidence="2 3">
    <name type="scientific">Mariniphaga anaerophila</name>
    <dbReference type="NCBI Taxonomy" id="1484053"/>
    <lineage>
        <taxon>Bacteria</taxon>
        <taxon>Pseudomonadati</taxon>
        <taxon>Bacteroidota</taxon>
        <taxon>Bacteroidia</taxon>
        <taxon>Marinilabiliales</taxon>
        <taxon>Prolixibacteraceae</taxon>
        <taxon>Mariniphaga</taxon>
    </lineage>
</organism>
<feature type="transmembrane region" description="Helical" evidence="1">
    <location>
        <begin position="12"/>
        <end position="31"/>
    </location>
</feature>
<sequence length="69" mass="7988">MSKDFKMTLRFVVLIATPLCLVNSLIVSFGSSDFLFDLFSRFGFNYAVTFPQAIFYVSVVKWFDKKKKS</sequence>
<dbReference type="RefSeq" id="WP_073000915.1">
    <property type="nucleotide sequence ID" value="NZ_FQUM01000004.1"/>
</dbReference>
<keyword evidence="1" id="KW-1133">Transmembrane helix</keyword>
<evidence type="ECO:0000313" key="3">
    <source>
        <dbReference type="Proteomes" id="UP000184164"/>
    </source>
</evidence>
<keyword evidence="1" id="KW-0812">Transmembrane</keyword>
<keyword evidence="1" id="KW-0472">Membrane</keyword>
<protein>
    <submittedName>
        <fullName evidence="2">Uncharacterized protein</fullName>
    </submittedName>
</protein>
<evidence type="ECO:0000256" key="1">
    <source>
        <dbReference type="SAM" id="Phobius"/>
    </source>
</evidence>
<evidence type="ECO:0000313" key="2">
    <source>
        <dbReference type="EMBL" id="SHF19558.1"/>
    </source>
</evidence>
<accession>A0A1M4ZNI1</accession>
<name>A0A1M4ZNI1_9BACT</name>
<dbReference type="STRING" id="1484053.SAMN05444274_1044"/>
<gene>
    <name evidence="2" type="ORF">SAMN05444274_1044</name>
</gene>
<dbReference type="Proteomes" id="UP000184164">
    <property type="component" value="Unassembled WGS sequence"/>
</dbReference>
<feature type="transmembrane region" description="Helical" evidence="1">
    <location>
        <begin position="43"/>
        <end position="63"/>
    </location>
</feature>
<keyword evidence="3" id="KW-1185">Reference proteome</keyword>